<evidence type="ECO:0000313" key="1">
    <source>
        <dbReference type="EMBL" id="KZV95313.1"/>
    </source>
</evidence>
<name>A0A165JTL9_EXIGL</name>
<accession>A0A165JTL9</accession>
<dbReference type="EMBL" id="KV425959">
    <property type="protein sequence ID" value="KZV95313.1"/>
    <property type="molecule type" value="Genomic_DNA"/>
</dbReference>
<dbReference type="Proteomes" id="UP000077266">
    <property type="component" value="Unassembled WGS sequence"/>
</dbReference>
<dbReference type="OrthoDB" id="409543at2759"/>
<sequence>MSQGLLPEPIPLAKIWNRKENENADVAPGTWAEYLRWGSVHLDQDRPLIPLSKEVWTARVLDIIDATTPVRDAVLL</sequence>
<dbReference type="InParanoid" id="A0A165JTL9"/>
<organism evidence="1 2">
    <name type="scientific">Exidia glandulosa HHB12029</name>
    <dbReference type="NCBI Taxonomy" id="1314781"/>
    <lineage>
        <taxon>Eukaryota</taxon>
        <taxon>Fungi</taxon>
        <taxon>Dikarya</taxon>
        <taxon>Basidiomycota</taxon>
        <taxon>Agaricomycotina</taxon>
        <taxon>Agaricomycetes</taxon>
        <taxon>Auriculariales</taxon>
        <taxon>Exidiaceae</taxon>
        <taxon>Exidia</taxon>
    </lineage>
</organism>
<protein>
    <submittedName>
        <fullName evidence="1">Uncharacterized protein</fullName>
    </submittedName>
</protein>
<gene>
    <name evidence="1" type="ORF">EXIGLDRAFT_735478</name>
</gene>
<reference evidence="1 2" key="1">
    <citation type="journal article" date="2016" name="Mol. Biol. Evol.">
        <title>Comparative Genomics of Early-Diverging Mushroom-Forming Fungi Provides Insights into the Origins of Lignocellulose Decay Capabilities.</title>
        <authorList>
            <person name="Nagy L.G."/>
            <person name="Riley R."/>
            <person name="Tritt A."/>
            <person name="Adam C."/>
            <person name="Daum C."/>
            <person name="Floudas D."/>
            <person name="Sun H."/>
            <person name="Yadav J.S."/>
            <person name="Pangilinan J."/>
            <person name="Larsson K.H."/>
            <person name="Matsuura K."/>
            <person name="Barry K."/>
            <person name="Labutti K."/>
            <person name="Kuo R."/>
            <person name="Ohm R.A."/>
            <person name="Bhattacharya S.S."/>
            <person name="Shirouzu T."/>
            <person name="Yoshinaga Y."/>
            <person name="Martin F.M."/>
            <person name="Grigoriev I.V."/>
            <person name="Hibbett D.S."/>
        </authorList>
    </citation>
    <scope>NUCLEOTIDE SEQUENCE [LARGE SCALE GENOMIC DNA]</scope>
    <source>
        <strain evidence="1 2">HHB12029</strain>
    </source>
</reference>
<evidence type="ECO:0000313" key="2">
    <source>
        <dbReference type="Proteomes" id="UP000077266"/>
    </source>
</evidence>
<proteinExistence type="predicted"/>
<keyword evidence="2" id="KW-1185">Reference proteome</keyword>
<dbReference type="AlphaFoldDB" id="A0A165JTL9"/>